<organism evidence="1 2">
    <name type="scientific">Portunus trituberculatus</name>
    <name type="common">Swimming crab</name>
    <name type="synonym">Neptunus trituberculatus</name>
    <dbReference type="NCBI Taxonomy" id="210409"/>
    <lineage>
        <taxon>Eukaryota</taxon>
        <taxon>Metazoa</taxon>
        <taxon>Ecdysozoa</taxon>
        <taxon>Arthropoda</taxon>
        <taxon>Crustacea</taxon>
        <taxon>Multicrustacea</taxon>
        <taxon>Malacostraca</taxon>
        <taxon>Eumalacostraca</taxon>
        <taxon>Eucarida</taxon>
        <taxon>Decapoda</taxon>
        <taxon>Pleocyemata</taxon>
        <taxon>Brachyura</taxon>
        <taxon>Eubrachyura</taxon>
        <taxon>Portunoidea</taxon>
        <taxon>Portunidae</taxon>
        <taxon>Portuninae</taxon>
        <taxon>Portunus</taxon>
    </lineage>
</organism>
<evidence type="ECO:0000313" key="1">
    <source>
        <dbReference type="EMBL" id="MPC41127.1"/>
    </source>
</evidence>
<comment type="caution">
    <text evidence="1">The sequence shown here is derived from an EMBL/GenBank/DDBJ whole genome shotgun (WGS) entry which is preliminary data.</text>
</comment>
<reference evidence="1 2" key="1">
    <citation type="submission" date="2019-05" db="EMBL/GenBank/DDBJ databases">
        <title>Another draft genome of Portunus trituberculatus and its Hox gene families provides insights of decapod evolution.</title>
        <authorList>
            <person name="Jeong J.-H."/>
            <person name="Song I."/>
            <person name="Kim S."/>
            <person name="Choi T."/>
            <person name="Kim D."/>
            <person name="Ryu S."/>
            <person name="Kim W."/>
        </authorList>
    </citation>
    <scope>NUCLEOTIDE SEQUENCE [LARGE SCALE GENOMIC DNA]</scope>
    <source>
        <tissue evidence="1">Muscle</tissue>
    </source>
</reference>
<dbReference type="EMBL" id="VSRR010004939">
    <property type="protein sequence ID" value="MPC41127.1"/>
    <property type="molecule type" value="Genomic_DNA"/>
</dbReference>
<accession>A0A5B7F6E5</accession>
<evidence type="ECO:0000313" key="2">
    <source>
        <dbReference type="Proteomes" id="UP000324222"/>
    </source>
</evidence>
<sequence length="113" mass="12126">MKTLLEEADTDRLRLWTAAPRGWGSLAASGSKWSGTARRRHPPLPEAVALKLYRFVCPSASRRPGIPSPCTCGTLKAAQTCFVSLALLMVTSVGVTIPAAWRTSPFAGNSIEQ</sequence>
<gene>
    <name evidence="1" type="ORF">E2C01_034712</name>
</gene>
<protein>
    <submittedName>
        <fullName evidence="1">Uncharacterized protein</fullName>
    </submittedName>
</protein>
<dbReference type="Proteomes" id="UP000324222">
    <property type="component" value="Unassembled WGS sequence"/>
</dbReference>
<dbReference type="AlphaFoldDB" id="A0A5B7F6E5"/>
<name>A0A5B7F6E5_PORTR</name>
<proteinExistence type="predicted"/>
<keyword evidence="2" id="KW-1185">Reference proteome</keyword>